<accession>A0A1I3WBU1</accession>
<keyword evidence="3" id="KW-0574">Periplasm</keyword>
<name>A0A1I3WBU1_9RHOB</name>
<evidence type="ECO:0000313" key="6">
    <source>
        <dbReference type="Proteomes" id="UP000199630"/>
    </source>
</evidence>
<dbReference type="GO" id="GO:0055085">
    <property type="term" value="P:transmembrane transport"/>
    <property type="evidence" value="ECO:0007669"/>
    <property type="project" value="InterPro"/>
</dbReference>
<protein>
    <submittedName>
        <fullName evidence="5">TRAP-type C4-dicarboxylate transport system, substrate-binding protein</fullName>
    </submittedName>
</protein>
<dbReference type="PANTHER" id="PTHR33376:SF15">
    <property type="entry name" value="BLL6794 PROTEIN"/>
    <property type="match status" value="1"/>
</dbReference>
<evidence type="ECO:0000256" key="4">
    <source>
        <dbReference type="SAM" id="SignalP"/>
    </source>
</evidence>
<dbReference type="OrthoDB" id="7822595at2"/>
<evidence type="ECO:0000256" key="1">
    <source>
        <dbReference type="ARBA" id="ARBA00004418"/>
    </source>
</evidence>
<evidence type="ECO:0000256" key="3">
    <source>
        <dbReference type="ARBA" id="ARBA00022764"/>
    </source>
</evidence>
<comment type="subcellular location">
    <subcellularLocation>
        <location evidence="1">Periplasm</location>
    </subcellularLocation>
</comment>
<dbReference type="CDD" id="cd13665">
    <property type="entry name" value="PBP2_TRAP_Dctp3_4"/>
    <property type="match status" value="1"/>
</dbReference>
<dbReference type="GO" id="GO:0042597">
    <property type="term" value="C:periplasmic space"/>
    <property type="evidence" value="ECO:0007669"/>
    <property type="project" value="UniProtKB-SubCell"/>
</dbReference>
<dbReference type="PANTHER" id="PTHR33376">
    <property type="match status" value="1"/>
</dbReference>
<dbReference type="RefSeq" id="WP_090062165.1">
    <property type="nucleotide sequence ID" value="NZ_FORH01000008.1"/>
</dbReference>
<dbReference type="AlphaFoldDB" id="A0A1I3WBU1"/>
<sequence length="348" mass="37265">MFKKTKLLGALAAATILSTTLSATSAFAKDVTLIMHHFLPPVANAHKVMLEPWAEKVRAESDGQIDIQIYPSMSMGGKPSELYSQVRDGTADIVWTLLGYTPGVFPRTEVFELPTVHRGSATDTTIALNASLDLLAEDFEDIHILFLHSNDGNLIHSGNKEVTKFEDVAGMKLRTPSRTGAWLIEALGAEPVSLPVPAVPEAMAKGVIDGAMTTYEIVPALKLQELDKYTAELPNGDRFGTAVFMLAMNKDVYEDLPDDLKAVIDNNSTTHVSAEIGAMWEEFEGAGISALDAAGVSRTTFSEEDAAKFEAAGEQVVARWVEEVSSKGIDGAALVEAARAAEAAAQGE</sequence>
<feature type="chain" id="PRO_5011744849" evidence="4">
    <location>
        <begin position="29"/>
        <end position="348"/>
    </location>
</feature>
<gene>
    <name evidence="5" type="ORF">SAMN04487991_3674</name>
</gene>
<dbReference type="EMBL" id="FORH01000008">
    <property type="protein sequence ID" value="SFK04975.1"/>
    <property type="molecule type" value="Genomic_DNA"/>
</dbReference>
<evidence type="ECO:0000313" key="5">
    <source>
        <dbReference type="EMBL" id="SFK04975.1"/>
    </source>
</evidence>
<organism evidence="5 6">
    <name type="scientific">Celeribacter neptunius</name>
    <dbReference type="NCBI Taxonomy" id="588602"/>
    <lineage>
        <taxon>Bacteria</taxon>
        <taxon>Pseudomonadati</taxon>
        <taxon>Pseudomonadota</taxon>
        <taxon>Alphaproteobacteria</taxon>
        <taxon>Rhodobacterales</taxon>
        <taxon>Roseobacteraceae</taxon>
        <taxon>Celeribacter</taxon>
    </lineage>
</organism>
<dbReference type="Gene3D" id="3.40.190.170">
    <property type="entry name" value="Bacterial extracellular solute-binding protein, family 7"/>
    <property type="match status" value="1"/>
</dbReference>
<feature type="signal peptide" evidence="4">
    <location>
        <begin position="1"/>
        <end position="28"/>
    </location>
</feature>
<dbReference type="Proteomes" id="UP000199630">
    <property type="component" value="Unassembled WGS sequence"/>
</dbReference>
<reference evidence="6" key="1">
    <citation type="submission" date="2016-10" db="EMBL/GenBank/DDBJ databases">
        <authorList>
            <person name="Varghese N."/>
            <person name="Submissions S."/>
        </authorList>
    </citation>
    <scope>NUCLEOTIDE SEQUENCE [LARGE SCALE GENOMIC DNA]</scope>
    <source>
        <strain evidence="6">DSM 26471</strain>
    </source>
</reference>
<dbReference type="InterPro" id="IPR018389">
    <property type="entry name" value="DctP_fam"/>
</dbReference>
<dbReference type="Pfam" id="PF03480">
    <property type="entry name" value="DctP"/>
    <property type="match status" value="1"/>
</dbReference>
<dbReference type="STRING" id="588602.SAMN04487991_3674"/>
<dbReference type="NCBIfam" id="NF037995">
    <property type="entry name" value="TRAP_S1"/>
    <property type="match status" value="1"/>
</dbReference>
<keyword evidence="2 4" id="KW-0732">Signal</keyword>
<proteinExistence type="predicted"/>
<evidence type="ECO:0000256" key="2">
    <source>
        <dbReference type="ARBA" id="ARBA00022729"/>
    </source>
</evidence>
<dbReference type="InterPro" id="IPR038404">
    <property type="entry name" value="TRAP_DctP_sf"/>
</dbReference>
<keyword evidence="6" id="KW-1185">Reference proteome</keyword>